<evidence type="ECO:0000313" key="2">
    <source>
        <dbReference type="EMBL" id="KAJ7729266.1"/>
    </source>
</evidence>
<dbReference type="InterPro" id="IPR001810">
    <property type="entry name" value="F-box_dom"/>
</dbReference>
<protein>
    <recommendedName>
        <fullName evidence="1">F-box domain-containing protein</fullName>
    </recommendedName>
</protein>
<reference evidence="2" key="1">
    <citation type="submission" date="2023-03" db="EMBL/GenBank/DDBJ databases">
        <title>Massive genome expansion in bonnet fungi (Mycena s.s.) driven by repeated elements and novel gene families across ecological guilds.</title>
        <authorList>
            <consortium name="Lawrence Berkeley National Laboratory"/>
            <person name="Harder C.B."/>
            <person name="Miyauchi S."/>
            <person name="Viragh M."/>
            <person name="Kuo A."/>
            <person name="Thoen E."/>
            <person name="Andreopoulos B."/>
            <person name="Lu D."/>
            <person name="Skrede I."/>
            <person name="Drula E."/>
            <person name="Henrissat B."/>
            <person name="Morin E."/>
            <person name="Kohler A."/>
            <person name="Barry K."/>
            <person name="LaButti K."/>
            <person name="Morin E."/>
            <person name="Salamov A."/>
            <person name="Lipzen A."/>
            <person name="Mereny Z."/>
            <person name="Hegedus B."/>
            <person name="Baldrian P."/>
            <person name="Stursova M."/>
            <person name="Weitz H."/>
            <person name="Taylor A."/>
            <person name="Grigoriev I.V."/>
            <person name="Nagy L.G."/>
            <person name="Martin F."/>
            <person name="Kauserud H."/>
        </authorList>
    </citation>
    <scope>NUCLEOTIDE SEQUENCE</scope>
    <source>
        <strain evidence="2">CBHHK188m</strain>
    </source>
</reference>
<evidence type="ECO:0000259" key="1">
    <source>
        <dbReference type="PROSITE" id="PS50181"/>
    </source>
</evidence>
<dbReference type="Gene3D" id="3.80.10.10">
    <property type="entry name" value="Ribonuclease Inhibitor"/>
    <property type="match status" value="1"/>
</dbReference>
<accession>A0AAD7HXF2</accession>
<dbReference type="InterPro" id="IPR032675">
    <property type="entry name" value="LRR_dom_sf"/>
</dbReference>
<dbReference type="EMBL" id="JARJLG010000199">
    <property type="protein sequence ID" value="KAJ7729266.1"/>
    <property type="molecule type" value="Genomic_DNA"/>
</dbReference>
<dbReference type="Proteomes" id="UP001215280">
    <property type="component" value="Unassembled WGS sequence"/>
</dbReference>
<keyword evidence="3" id="KW-1185">Reference proteome</keyword>
<proteinExistence type="predicted"/>
<evidence type="ECO:0000313" key="3">
    <source>
        <dbReference type="Proteomes" id="UP001215280"/>
    </source>
</evidence>
<feature type="domain" description="F-box" evidence="1">
    <location>
        <begin position="1"/>
        <end position="43"/>
    </location>
</feature>
<gene>
    <name evidence="2" type="ORF">DFH07DRAFT_850412</name>
</gene>
<organism evidence="2 3">
    <name type="scientific">Mycena maculata</name>
    <dbReference type="NCBI Taxonomy" id="230809"/>
    <lineage>
        <taxon>Eukaryota</taxon>
        <taxon>Fungi</taxon>
        <taxon>Dikarya</taxon>
        <taxon>Basidiomycota</taxon>
        <taxon>Agaricomycotina</taxon>
        <taxon>Agaricomycetes</taxon>
        <taxon>Agaricomycetidae</taxon>
        <taxon>Agaricales</taxon>
        <taxon>Marasmiineae</taxon>
        <taxon>Mycenaceae</taxon>
        <taxon>Mycena</taxon>
    </lineage>
</organism>
<comment type="caution">
    <text evidence="2">The sequence shown here is derived from an EMBL/GenBank/DDBJ whole genome shotgun (WGS) entry which is preliminary data.</text>
</comment>
<dbReference type="AlphaFoldDB" id="A0AAD7HXF2"/>
<sequence length="384" mass="43803">MDSCPNEILQDIVNFLPEADLFRLRLVERRLRDVSTRLAFSRLVVYDNISSVQRFHNLVECQDDMILHSVGHITFDGTSPDHFDVGAEPTPELLEKSFSLLSRFPKLESLRLDFFPDSAPDKNEMYLTYYVEVQIAFWIGLACTPLPQLRSLHIGSMVSYFPRCIDNDEDPFLRLFHPLTSLSISVVSLFQPRRLPDEILSFPQNVSNMVLAAQKLTSLDLGEHELAGTSHFAFERLTFSALLSLRLHTFVFAGEKDDEVLPPPQVEGAQQPFGVEKFILRHKATLQHLQLRDCAVASQIGGSWHCLLRRFRLQLSQLIEFIWIANSAHPDQEQNFVYARPAGHLHTYTVIDEAFEFIADDPQDVAALEELQSVVLLRKNNITG</sequence>
<name>A0AAD7HXF2_9AGAR</name>
<dbReference type="PROSITE" id="PS50181">
    <property type="entry name" value="FBOX"/>
    <property type="match status" value="1"/>
</dbReference>